<feature type="region of interest" description="Disordered" evidence="1">
    <location>
        <begin position="198"/>
        <end position="260"/>
    </location>
</feature>
<keyword evidence="3" id="KW-1185">Reference proteome</keyword>
<gene>
    <name evidence="2" type="ORF">EVAR_12371_1</name>
</gene>
<dbReference type="Proteomes" id="UP000299102">
    <property type="component" value="Unassembled WGS sequence"/>
</dbReference>
<feature type="compositionally biased region" description="Basic residues" evidence="1">
    <location>
        <begin position="251"/>
        <end position="260"/>
    </location>
</feature>
<reference evidence="2 3" key="1">
    <citation type="journal article" date="2019" name="Commun. Biol.">
        <title>The bagworm genome reveals a unique fibroin gene that provides high tensile strength.</title>
        <authorList>
            <person name="Kono N."/>
            <person name="Nakamura H."/>
            <person name="Ohtoshi R."/>
            <person name="Tomita M."/>
            <person name="Numata K."/>
            <person name="Arakawa K."/>
        </authorList>
    </citation>
    <scope>NUCLEOTIDE SEQUENCE [LARGE SCALE GENOMIC DNA]</scope>
</reference>
<evidence type="ECO:0000313" key="3">
    <source>
        <dbReference type="Proteomes" id="UP000299102"/>
    </source>
</evidence>
<name>A0A4C1X168_EUMVA</name>
<accession>A0A4C1X168</accession>
<comment type="caution">
    <text evidence="2">The sequence shown here is derived from an EMBL/GenBank/DDBJ whole genome shotgun (WGS) entry which is preliminary data.</text>
</comment>
<dbReference type="AlphaFoldDB" id="A0A4C1X168"/>
<evidence type="ECO:0000256" key="1">
    <source>
        <dbReference type="SAM" id="MobiDB-lite"/>
    </source>
</evidence>
<sequence>MLLEAQPRSPPNLGPFSIVNSVDVDTFLGVRGDLPDRICTRPRPRGMLSDTACDAHTSHLIDWPAVYRGIKVEALRIESGMADQGAIFGRTDRSLLAHGRSGRACHPPEQSRAEHAALSTSIALTAPSQSCPVQGLHPLSAHLRSASMLRTLFYHTEEEVPNSGEHRSMDDRGIGRSILNDVIARDLRIETLQYTRGRRGLTAPKRTPQVASSDPTVKPGEAKREMRPPLDGSLSPEGPVPKLIRRVVSPTRRRPGMKQK</sequence>
<proteinExistence type="predicted"/>
<protein>
    <submittedName>
        <fullName evidence="2">Uncharacterized protein</fullName>
    </submittedName>
</protein>
<organism evidence="2 3">
    <name type="scientific">Eumeta variegata</name>
    <name type="common">Bagworm moth</name>
    <name type="synonym">Eumeta japonica</name>
    <dbReference type="NCBI Taxonomy" id="151549"/>
    <lineage>
        <taxon>Eukaryota</taxon>
        <taxon>Metazoa</taxon>
        <taxon>Ecdysozoa</taxon>
        <taxon>Arthropoda</taxon>
        <taxon>Hexapoda</taxon>
        <taxon>Insecta</taxon>
        <taxon>Pterygota</taxon>
        <taxon>Neoptera</taxon>
        <taxon>Endopterygota</taxon>
        <taxon>Lepidoptera</taxon>
        <taxon>Glossata</taxon>
        <taxon>Ditrysia</taxon>
        <taxon>Tineoidea</taxon>
        <taxon>Psychidae</taxon>
        <taxon>Oiketicinae</taxon>
        <taxon>Eumeta</taxon>
    </lineage>
</organism>
<dbReference type="EMBL" id="BGZK01000698">
    <property type="protein sequence ID" value="GBP56692.1"/>
    <property type="molecule type" value="Genomic_DNA"/>
</dbReference>
<evidence type="ECO:0000313" key="2">
    <source>
        <dbReference type="EMBL" id="GBP56692.1"/>
    </source>
</evidence>